<evidence type="ECO:0000256" key="8">
    <source>
        <dbReference type="ARBA" id="ARBA00022842"/>
    </source>
</evidence>
<evidence type="ECO:0000256" key="6">
    <source>
        <dbReference type="ARBA" id="ARBA00022763"/>
    </source>
</evidence>
<organism evidence="13 14">
    <name type="scientific">Rhizodiscina lignyota</name>
    <dbReference type="NCBI Taxonomy" id="1504668"/>
    <lineage>
        <taxon>Eukaryota</taxon>
        <taxon>Fungi</taxon>
        <taxon>Dikarya</taxon>
        <taxon>Ascomycota</taxon>
        <taxon>Pezizomycotina</taxon>
        <taxon>Dothideomycetes</taxon>
        <taxon>Pleosporomycetidae</taxon>
        <taxon>Aulographales</taxon>
        <taxon>Rhizodiscinaceae</taxon>
        <taxon>Rhizodiscina</taxon>
    </lineage>
</organism>
<name>A0A9P4IA24_9PEZI</name>
<evidence type="ECO:0000313" key="14">
    <source>
        <dbReference type="Proteomes" id="UP000799772"/>
    </source>
</evidence>
<evidence type="ECO:0000256" key="4">
    <source>
        <dbReference type="ARBA" id="ARBA00022722"/>
    </source>
</evidence>
<gene>
    <name evidence="13" type="ORF">NA57DRAFT_59477</name>
</gene>
<comment type="subcellular location">
    <subcellularLocation>
        <location evidence="3">Nucleus</location>
        <location evidence="3">PML body</location>
    </subcellularLocation>
</comment>
<evidence type="ECO:0000313" key="13">
    <source>
        <dbReference type="EMBL" id="KAF2095475.1"/>
    </source>
</evidence>
<feature type="domain" description="Endonuclease/exonuclease/phosphatase" evidence="12">
    <location>
        <begin position="66"/>
        <end position="321"/>
    </location>
</feature>
<dbReference type="Proteomes" id="UP000799772">
    <property type="component" value="Unassembled WGS sequence"/>
</dbReference>
<dbReference type="GO" id="GO:0004518">
    <property type="term" value="F:nuclease activity"/>
    <property type="evidence" value="ECO:0007669"/>
    <property type="project" value="UniProtKB-KW"/>
</dbReference>
<keyword evidence="8" id="KW-0460">Magnesium</keyword>
<comment type="cofactor">
    <cofactor evidence="1">
        <name>Mn(2+)</name>
        <dbReference type="ChEBI" id="CHEBI:29035"/>
    </cofactor>
</comment>
<evidence type="ECO:0000256" key="7">
    <source>
        <dbReference type="ARBA" id="ARBA00022801"/>
    </source>
</evidence>
<protein>
    <recommendedName>
        <fullName evidence="12">Endonuclease/exonuclease/phosphatase domain-containing protein</fullName>
    </recommendedName>
</protein>
<dbReference type="GO" id="GO:0006302">
    <property type="term" value="P:double-strand break repair"/>
    <property type="evidence" value="ECO:0007669"/>
    <property type="project" value="TreeGrafter"/>
</dbReference>
<accession>A0A9P4IA24</accession>
<dbReference type="SUPFAM" id="SSF56219">
    <property type="entry name" value="DNase I-like"/>
    <property type="match status" value="1"/>
</dbReference>
<keyword evidence="6" id="KW-0227">DNA damage</keyword>
<dbReference type="AlphaFoldDB" id="A0A9P4IA24"/>
<keyword evidence="7" id="KW-0378">Hydrolase</keyword>
<dbReference type="GO" id="GO:0046872">
    <property type="term" value="F:metal ion binding"/>
    <property type="evidence" value="ECO:0007669"/>
    <property type="project" value="UniProtKB-KW"/>
</dbReference>
<comment type="cofactor">
    <cofactor evidence="2">
        <name>Mg(2+)</name>
        <dbReference type="ChEBI" id="CHEBI:18420"/>
    </cofactor>
</comment>
<dbReference type="GO" id="GO:0003697">
    <property type="term" value="F:single-stranded DNA binding"/>
    <property type="evidence" value="ECO:0007669"/>
    <property type="project" value="TreeGrafter"/>
</dbReference>
<dbReference type="CDD" id="cd09080">
    <property type="entry name" value="TDP2"/>
    <property type="match status" value="1"/>
</dbReference>
<keyword evidence="9" id="KW-0234">DNA repair</keyword>
<dbReference type="EMBL" id="ML978131">
    <property type="protein sequence ID" value="KAF2095475.1"/>
    <property type="molecule type" value="Genomic_DNA"/>
</dbReference>
<proteinExistence type="predicted"/>
<keyword evidence="5" id="KW-0479">Metal-binding</keyword>
<evidence type="ECO:0000256" key="11">
    <source>
        <dbReference type="SAM" id="MobiDB-lite"/>
    </source>
</evidence>
<evidence type="ECO:0000259" key="12">
    <source>
        <dbReference type="Pfam" id="PF03372"/>
    </source>
</evidence>
<evidence type="ECO:0000256" key="2">
    <source>
        <dbReference type="ARBA" id="ARBA00001946"/>
    </source>
</evidence>
<dbReference type="InterPro" id="IPR051547">
    <property type="entry name" value="TDP2-like"/>
</dbReference>
<dbReference type="Pfam" id="PF03372">
    <property type="entry name" value="Exo_endo_phos"/>
    <property type="match status" value="1"/>
</dbReference>
<dbReference type="InterPro" id="IPR005135">
    <property type="entry name" value="Endo/exonuclease/phosphatase"/>
</dbReference>
<dbReference type="OrthoDB" id="9975959at2759"/>
<dbReference type="PANTHER" id="PTHR15822:SF4">
    <property type="entry name" value="TYROSYL-DNA PHOSPHODIESTERASE 2"/>
    <property type="match status" value="1"/>
</dbReference>
<evidence type="ECO:0000256" key="5">
    <source>
        <dbReference type="ARBA" id="ARBA00022723"/>
    </source>
</evidence>
<dbReference type="GO" id="GO:0070260">
    <property type="term" value="F:5'-tyrosyl-DNA phosphodiesterase activity"/>
    <property type="evidence" value="ECO:0007669"/>
    <property type="project" value="TreeGrafter"/>
</dbReference>
<feature type="compositionally biased region" description="Polar residues" evidence="11">
    <location>
        <begin position="1"/>
        <end position="13"/>
    </location>
</feature>
<comment type="caution">
    <text evidence="13">The sequence shown here is derived from an EMBL/GenBank/DDBJ whole genome shotgun (WGS) entry which is preliminary data.</text>
</comment>
<evidence type="ECO:0000256" key="10">
    <source>
        <dbReference type="ARBA" id="ARBA00023242"/>
    </source>
</evidence>
<dbReference type="GO" id="GO:0005737">
    <property type="term" value="C:cytoplasm"/>
    <property type="evidence" value="ECO:0007669"/>
    <property type="project" value="TreeGrafter"/>
</dbReference>
<evidence type="ECO:0000256" key="1">
    <source>
        <dbReference type="ARBA" id="ARBA00001936"/>
    </source>
</evidence>
<keyword evidence="4" id="KW-0540">Nuclease</keyword>
<keyword evidence="10" id="KW-0539">Nucleus</keyword>
<dbReference type="PANTHER" id="PTHR15822">
    <property type="entry name" value="TRAF AND TNF RECEPTOR-ASSOCIATED PROTEIN"/>
    <property type="match status" value="1"/>
</dbReference>
<dbReference type="Gene3D" id="3.60.10.10">
    <property type="entry name" value="Endonuclease/exonuclease/phosphatase"/>
    <property type="match status" value="1"/>
</dbReference>
<reference evidence="13" key="1">
    <citation type="journal article" date="2020" name="Stud. Mycol.">
        <title>101 Dothideomycetes genomes: a test case for predicting lifestyles and emergence of pathogens.</title>
        <authorList>
            <person name="Haridas S."/>
            <person name="Albert R."/>
            <person name="Binder M."/>
            <person name="Bloem J."/>
            <person name="Labutti K."/>
            <person name="Salamov A."/>
            <person name="Andreopoulos B."/>
            <person name="Baker S."/>
            <person name="Barry K."/>
            <person name="Bills G."/>
            <person name="Bluhm B."/>
            <person name="Cannon C."/>
            <person name="Castanera R."/>
            <person name="Culley D."/>
            <person name="Daum C."/>
            <person name="Ezra D."/>
            <person name="Gonzalez J."/>
            <person name="Henrissat B."/>
            <person name="Kuo A."/>
            <person name="Liang C."/>
            <person name="Lipzen A."/>
            <person name="Lutzoni F."/>
            <person name="Magnuson J."/>
            <person name="Mondo S."/>
            <person name="Nolan M."/>
            <person name="Ohm R."/>
            <person name="Pangilinan J."/>
            <person name="Park H.-J."/>
            <person name="Ramirez L."/>
            <person name="Alfaro M."/>
            <person name="Sun H."/>
            <person name="Tritt A."/>
            <person name="Yoshinaga Y."/>
            <person name="Zwiers L.-H."/>
            <person name="Turgeon B."/>
            <person name="Goodwin S."/>
            <person name="Spatafora J."/>
            <person name="Crous P."/>
            <person name="Grigoriev I."/>
        </authorList>
    </citation>
    <scope>NUCLEOTIDE SEQUENCE</scope>
    <source>
        <strain evidence="13">CBS 133067</strain>
    </source>
</reference>
<sequence length="345" mass="39271">MSSNDDNPFSQEAIQKILNAPPPQRSEEPGFYNPRYQDYYAFQDGEWKKASTTAGTNSSSRTVRVLSWNIDMLIPYGIPRMAAALNYLDSLVSEAPTQPTIILLQEMTKTDLTQIQEAAWVRERFYITDVDNKHWISPFYGTTTLIDRRLNIKQVFRIPFISKFDRDGFFIDIRLAGSQDKVVRFCNAHLESLVADPPVRPVQLADAAPYLHDTSVHAGLLAGDCNAIQPFDRTLHSENNLKDAYLELGGKEDSDDGYTWGHQVKKWMREKFGPSRMDKVMYCGSMDAKSLKRIGIDVCVEDDGIREDMKRELEGDWVTDHYGLDAVMELTGAEVEISAHEQHHL</sequence>
<evidence type="ECO:0000256" key="3">
    <source>
        <dbReference type="ARBA" id="ARBA00004322"/>
    </source>
</evidence>
<dbReference type="InterPro" id="IPR036691">
    <property type="entry name" value="Endo/exonu/phosph_ase_sf"/>
</dbReference>
<keyword evidence="14" id="KW-1185">Reference proteome</keyword>
<feature type="region of interest" description="Disordered" evidence="11">
    <location>
        <begin position="1"/>
        <end position="30"/>
    </location>
</feature>
<evidence type="ECO:0000256" key="9">
    <source>
        <dbReference type="ARBA" id="ARBA00023204"/>
    </source>
</evidence>